<reference evidence="2 3" key="1">
    <citation type="submission" date="2017-03" db="EMBL/GenBank/DDBJ databases">
        <title>Genome Survey of Euroglyphus maynei.</title>
        <authorList>
            <person name="Arlian L.G."/>
            <person name="Morgan M.S."/>
            <person name="Rider S.D."/>
        </authorList>
    </citation>
    <scope>NUCLEOTIDE SEQUENCE [LARGE SCALE GENOMIC DNA]</scope>
    <source>
        <strain evidence="2">Arlian Lab</strain>
        <tissue evidence="2">Whole body</tissue>
    </source>
</reference>
<protein>
    <submittedName>
        <fullName evidence="2">Uncharacterized protein</fullName>
    </submittedName>
</protein>
<feature type="transmembrane region" description="Helical" evidence="1">
    <location>
        <begin position="74"/>
        <end position="91"/>
    </location>
</feature>
<comment type="caution">
    <text evidence="2">The sequence shown here is derived from an EMBL/GenBank/DDBJ whole genome shotgun (WGS) entry which is preliminary data.</text>
</comment>
<evidence type="ECO:0000256" key="1">
    <source>
        <dbReference type="SAM" id="Phobius"/>
    </source>
</evidence>
<keyword evidence="1" id="KW-0472">Membrane</keyword>
<keyword evidence="3" id="KW-1185">Reference proteome</keyword>
<evidence type="ECO:0000313" key="2">
    <source>
        <dbReference type="EMBL" id="OTF82089.1"/>
    </source>
</evidence>
<dbReference type="AlphaFoldDB" id="A0A1Y3BM83"/>
<gene>
    <name evidence="2" type="ORF">BLA29_013150</name>
</gene>
<keyword evidence="1" id="KW-1133">Transmembrane helix</keyword>
<dbReference type="Proteomes" id="UP000194236">
    <property type="component" value="Unassembled WGS sequence"/>
</dbReference>
<keyword evidence="1" id="KW-0812">Transmembrane</keyword>
<sequence length="104" mass="11964">AKKVVNLPLVVWLPERRVAKKEPKVLLLPVLSKVAKKVVLLAKLLVPKLVQPEQKERSKKVLAKVAKELANNSMASFFELFIVFCCSYYVFKTKLNSIYREIKH</sequence>
<dbReference type="EMBL" id="MUJZ01010266">
    <property type="protein sequence ID" value="OTF82089.1"/>
    <property type="molecule type" value="Genomic_DNA"/>
</dbReference>
<evidence type="ECO:0000313" key="3">
    <source>
        <dbReference type="Proteomes" id="UP000194236"/>
    </source>
</evidence>
<proteinExistence type="predicted"/>
<name>A0A1Y3BM83_EURMA</name>
<accession>A0A1Y3BM83</accession>
<organism evidence="2 3">
    <name type="scientific">Euroglyphus maynei</name>
    <name type="common">Mayne's house dust mite</name>
    <dbReference type="NCBI Taxonomy" id="6958"/>
    <lineage>
        <taxon>Eukaryota</taxon>
        <taxon>Metazoa</taxon>
        <taxon>Ecdysozoa</taxon>
        <taxon>Arthropoda</taxon>
        <taxon>Chelicerata</taxon>
        <taxon>Arachnida</taxon>
        <taxon>Acari</taxon>
        <taxon>Acariformes</taxon>
        <taxon>Sarcoptiformes</taxon>
        <taxon>Astigmata</taxon>
        <taxon>Psoroptidia</taxon>
        <taxon>Analgoidea</taxon>
        <taxon>Pyroglyphidae</taxon>
        <taxon>Pyroglyphinae</taxon>
        <taxon>Euroglyphus</taxon>
    </lineage>
</organism>
<feature type="non-terminal residue" evidence="2">
    <location>
        <position position="1"/>
    </location>
</feature>